<feature type="compositionally biased region" description="Low complexity" evidence="1">
    <location>
        <begin position="139"/>
        <end position="194"/>
    </location>
</feature>
<gene>
    <name evidence="2" type="ORF">L228DRAFT_265923</name>
</gene>
<keyword evidence="3" id="KW-1185">Reference proteome</keyword>
<proteinExistence type="predicted"/>
<evidence type="ECO:0000313" key="2">
    <source>
        <dbReference type="EMBL" id="KZF25454.1"/>
    </source>
</evidence>
<organism evidence="2 3">
    <name type="scientific">Xylona heveae (strain CBS 132557 / TC161)</name>
    <dbReference type="NCBI Taxonomy" id="1328760"/>
    <lineage>
        <taxon>Eukaryota</taxon>
        <taxon>Fungi</taxon>
        <taxon>Dikarya</taxon>
        <taxon>Ascomycota</taxon>
        <taxon>Pezizomycotina</taxon>
        <taxon>Xylonomycetes</taxon>
        <taxon>Xylonales</taxon>
        <taxon>Xylonaceae</taxon>
        <taxon>Xylona</taxon>
    </lineage>
</organism>
<dbReference type="RefSeq" id="XP_018191009.1">
    <property type="nucleotide sequence ID" value="XM_018334782.1"/>
</dbReference>
<feature type="region of interest" description="Disordered" evidence="1">
    <location>
        <begin position="139"/>
        <end position="199"/>
    </location>
</feature>
<sequence length="281" mass="30553">MTCDITNTPWATDQLPRYSRDPETSSILSEAPSYHTSMVLPPPPPFSVAVSSRNRTASTTATGLPSLDEVSAFSSRARNRGGRRASDFDGHTYAISPWSSTQTSHQAKHYHAVARRRAAANDSFSMVASAMSTVLNSANSQNAPGASAASNSAMPPDTSSPSSASLSPSSSSSDASSTNLIPSDESSTAASTPSADDELESWLEDPGLVGQEAADRARKQRLYIRSCREEQENCALRQENKSWDFMLGQMSDWQERQRSWAKFRDEVRGTRLLGRRLGLRK</sequence>
<protein>
    <submittedName>
        <fullName evidence="2">Uncharacterized protein</fullName>
    </submittedName>
</protein>
<evidence type="ECO:0000313" key="3">
    <source>
        <dbReference type="Proteomes" id="UP000076632"/>
    </source>
</evidence>
<dbReference type="EMBL" id="KV407455">
    <property type="protein sequence ID" value="KZF25454.1"/>
    <property type="molecule type" value="Genomic_DNA"/>
</dbReference>
<feature type="region of interest" description="Disordered" evidence="1">
    <location>
        <begin position="1"/>
        <end position="64"/>
    </location>
</feature>
<dbReference type="OrthoDB" id="4203030at2759"/>
<dbReference type="Proteomes" id="UP000076632">
    <property type="component" value="Unassembled WGS sequence"/>
</dbReference>
<evidence type="ECO:0000256" key="1">
    <source>
        <dbReference type="SAM" id="MobiDB-lite"/>
    </source>
</evidence>
<name>A0A165IVW3_XYLHT</name>
<feature type="compositionally biased region" description="Low complexity" evidence="1">
    <location>
        <begin position="51"/>
        <end position="62"/>
    </location>
</feature>
<feature type="compositionally biased region" description="Polar residues" evidence="1">
    <location>
        <begin position="1"/>
        <end position="11"/>
    </location>
</feature>
<accession>A0A165IVW3</accession>
<dbReference type="InParanoid" id="A0A165IVW3"/>
<reference evidence="2 3" key="1">
    <citation type="journal article" date="2016" name="Fungal Biol.">
        <title>The genome of Xylona heveae provides a window into fungal endophytism.</title>
        <authorList>
            <person name="Gazis R."/>
            <person name="Kuo A."/>
            <person name="Riley R."/>
            <person name="LaButti K."/>
            <person name="Lipzen A."/>
            <person name="Lin J."/>
            <person name="Amirebrahimi M."/>
            <person name="Hesse C.N."/>
            <person name="Spatafora J.W."/>
            <person name="Henrissat B."/>
            <person name="Hainaut M."/>
            <person name="Grigoriev I.V."/>
            <person name="Hibbett D.S."/>
        </authorList>
    </citation>
    <scope>NUCLEOTIDE SEQUENCE [LARGE SCALE GENOMIC DNA]</scope>
    <source>
        <strain evidence="2 3">TC161</strain>
    </source>
</reference>
<dbReference type="AlphaFoldDB" id="A0A165IVW3"/>
<dbReference type="GeneID" id="28899919"/>